<sequence length="184" mass="20762">MLITGKSADSFDAELRMGETTILRALREFTRATVHIFGPRYIRKPNAQDLARLLETAEARGFPGMLGSIDCMHWVWENCPIGWHSQYRGHGHEPTMILEAVAGPDRWIWHCNFGAPGLLNDINVLHRSSLFDDLLTGNAPNVEYTINGKTYNMGYYLGDGIYPNWATIIKGIPIPISDKQKLFT</sequence>
<dbReference type="InterPro" id="IPR006912">
    <property type="entry name" value="Harbinger_derived_prot"/>
</dbReference>
<dbReference type="PANTHER" id="PTHR47150:SF5">
    <property type="entry name" value="OS07G0546750 PROTEIN"/>
    <property type="match status" value="1"/>
</dbReference>
<protein>
    <submittedName>
        <fullName evidence="1">Uncharacterized protein</fullName>
    </submittedName>
</protein>
<proteinExistence type="predicted"/>
<dbReference type="PANTHER" id="PTHR47150">
    <property type="entry name" value="OS12G0169200 PROTEIN"/>
    <property type="match status" value="1"/>
</dbReference>
<evidence type="ECO:0000313" key="2">
    <source>
        <dbReference type="Proteomes" id="UP001341281"/>
    </source>
</evidence>
<dbReference type="AlphaFoldDB" id="A0AAQ3TVW7"/>
<evidence type="ECO:0000313" key="1">
    <source>
        <dbReference type="EMBL" id="WVZ81224.1"/>
    </source>
</evidence>
<dbReference type="Pfam" id="PF04827">
    <property type="entry name" value="Plant_tran"/>
    <property type="match status" value="1"/>
</dbReference>
<reference evidence="1 2" key="1">
    <citation type="submission" date="2024-02" db="EMBL/GenBank/DDBJ databases">
        <title>High-quality chromosome-scale genome assembly of Pensacola bahiagrass (Paspalum notatum Flugge var. saurae).</title>
        <authorList>
            <person name="Vega J.M."/>
            <person name="Podio M."/>
            <person name="Orjuela J."/>
            <person name="Siena L.A."/>
            <person name="Pessino S.C."/>
            <person name="Combes M.C."/>
            <person name="Mariac C."/>
            <person name="Albertini E."/>
            <person name="Pupilli F."/>
            <person name="Ortiz J.P.A."/>
            <person name="Leblanc O."/>
        </authorList>
    </citation>
    <scope>NUCLEOTIDE SEQUENCE [LARGE SCALE GENOMIC DNA]</scope>
    <source>
        <strain evidence="1">R1</strain>
        <tissue evidence="1">Leaf</tissue>
    </source>
</reference>
<gene>
    <name evidence="1" type="ORF">U9M48_028623</name>
</gene>
<dbReference type="Proteomes" id="UP001341281">
    <property type="component" value="Chromosome 06"/>
</dbReference>
<dbReference type="EMBL" id="CP144750">
    <property type="protein sequence ID" value="WVZ81224.1"/>
    <property type="molecule type" value="Genomic_DNA"/>
</dbReference>
<keyword evidence="2" id="KW-1185">Reference proteome</keyword>
<organism evidence="1 2">
    <name type="scientific">Paspalum notatum var. saurae</name>
    <dbReference type="NCBI Taxonomy" id="547442"/>
    <lineage>
        <taxon>Eukaryota</taxon>
        <taxon>Viridiplantae</taxon>
        <taxon>Streptophyta</taxon>
        <taxon>Embryophyta</taxon>
        <taxon>Tracheophyta</taxon>
        <taxon>Spermatophyta</taxon>
        <taxon>Magnoliopsida</taxon>
        <taxon>Liliopsida</taxon>
        <taxon>Poales</taxon>
        <taxon>Poaceae</taxon>
        <taxon>PACMAD clade</taxon>
        <taxon>Panicoideae</taxon>
        <taxon>Andropogonodae</taxon>
        <taxon>Paspaleae</taxon>
        <taxon>Paspalinae</taxon>
        <taxon>Paspalum</taxon>
    </lineage>
</organism>
<accession>A0AAQ3TVW7</accession>
<name>A0AAQ3TVW7_PASNO</name>